<evidence type="ECO:0000313" key="2">
    <source>
        <dbReference type="Proteomes" id="UP000501705"/>
    </source>
</evidence>
<dbReference type="RefSeq" id="WP_167465280.1">
    <property type="nucleotide sequence ID" value="NZ_CP046171.1"/>
</dbReference>
<sequence>MLKADIDQLNKLAAVLAGVGKDIDDIDVRTGAGQLVDALPGCEVTQACMQAGEFVEGAYLRVAARMRQVSAITTECAQSLDTTDAEFARRMNEIDVTPVGRR</sequence>
<protein>
    <recommendedName>
        <fullName evidence="3">ESX-1 secretion-associated protein</fullName>
    </recommendedName>
</protein>
<proteinExistence type="predicted"/>
<name>A0A6G9XZ54_NOCBR</name>
<reference evidence="1 2" key="1">
    <citation type="journal article" date="2019" name="ACS Chem. Biol.">
        <title>Identification and Mobilization of a Cryptic Antibiotic Biosynthesis Gene Locus from a Human-Pathogenic Nocardia Isolate.</title>
        <authorList>
            <person name="Herisse M."/>
            <person name="Ishida K."/>
            <person name="Porter J.L."/>
            <person name="Howden B."/>
            <person name="Hertweck C."/>
            <person name="Stinear T.P."/>
            <person name="Pidot S.J."/>
        </authorList>
    </citation>
    <scope>NUCLEOTIDE SEQUENCE [LARGE SCALE GENOMIC DNA]</scope>
    <source>
        <strain evidence="1 2">AUSMDU00024985</strain>
    </source>
</reference>
<dbReference type="EMBL" id="CP046171">
    <property type="protein sequence ID" value="QIS06235.1"/>
    <property type="molecule type" value="Genomic_DNA"/>
</dbReference>
<accession>A0A6G9XZ54</accession>
<dbReference type="Proteomes" id="UP000501705">
    <property type="component" value="Chromosome"/>
</dbReference>
<dbReference type="AlphaFoldDB" id="A0A6G9XZ54"/>
<evidence type="ECO:0000313" key="1">
    <source>
        <dbReference type="EMBL" id="QIS06235.1"/>
    </source>
</evidence>
<organism evidence="1 2">
    <name type="scientific">Nocardia brasiliensis</name>
    <dbReference type="NCBI Taxonomy" id="37326"/>
    <lineage>
        <taxon>Bacteria</taxon>
        <taxon>Bacillati</taxon>
        <taxon>Actinomycetota</taxon>
        <taxon>Actinomycetes</taxon>
        <taxon>Mycobacteriales</taxon>
        <taxon>Nocardiaceae</taxon>
        <taxon>Nocardia</taxon>
    </lineage>
</organism>
<gene>
    <name evidence="1" type="ORF">F5X71_31540</name>
</gene>
<evidence type="ECO:0008006" key="3">
    <source>
        <dbReference type="Google" id="ProtNLM"/>
    </source>
</evidence>